<dbReference type="GO" id="GO:0005789">
    <property type="term" value="C:endoplasmic reticulum membrane"/>
    <property type="evidence" value="ECO:0007669"/>
    <property type="project" value="UniProtKB-SubCell"/>
</dbReference>
<evidence type="ECO:0000256" key="6">
    <source>
        <dbReference type="ARBA" id="ARBA00022989"/>
    </source>
</evidence>
<evidence type="ECO:0000256" key="10">
    <source>
        <dbReference type="ARBA" id="ARBA00034899"/>
    </source>
</evidence>
<evidence type="ECO:0000256" key="8">
    <source>
        <dbReference type="ARBA" id="ARBA00034739"/>
    </source>
</evidence>
<dbReference type="InterPro" id="IPR019164">
    <property type="entry name" value="TMEM147"/>
</dbReference>
<evidence type="ECO:0000256" key="5">
    <source>
        <dbReference type="ARBA" id="ARBA00022824"/>
    </source>
</evidence>
<keyword evidence="3" id="KW-1003">Cell membrane</keyword>
<reference evidence="12 13" key="2">
    <citation type="journal article" date="2013" name="PLoS ONE">
        <title>Whole genome mapping and re-organization of the nuclear and mitochondrial genomes of Babesia microti isolates.</title>
        <authorList>
            <person name="Cornillot E."/>
            <person name="Dassouli A."/>
            <person name="Garg A."/>
            <person name="Pachikara N."/>
            <person name="Randazzo S."/>
            <person name="Depoix D."/>
            <person name="Carcy B."/>
            <person name="Delbecq S."/>
            <person name="Frutos R."/>
            <person name="Silva J.C."/>
            <person name="Sutton R."/>
            <person name="Krause P.J."/>
            <person name="Mamoun C.B."/>
        </authorList>
    </citation>
    <scope>NUCLEOTIDE SEQUENCE [LARGE SCALE GENOMIC DNA]</scope>
    <source>
        <strain evidence="12 13">RI</strain>
    </source>
</reference>
<keyword evidence="4 11" id="KW-0812">Transmembrane</keyword>
<feature type="transmembrane region" description="Helical" evidence="11">
    <location>
        <begin position="105"/>
        <end position="126"/>
    </location>
</feature>
<evidence type="ECO:0000313" key="13">
    <source>
        <dbReference type="Proteomes" id="UP000002899"/>
    </source>
</evidence>
<accession>A0A1R4AAT4</accession>
<sequence length="233" mass="26637">MRITQMLNCIAIAYVPYIIFYSKGGVEDIPEHSALTALGFGFYVLSQFTKICLIASGIFDLLGLYMLNEALITSLTNSIDFYYIHYAITTRSLIRSERNLRTLPIGAGWALAEIIINYIVSFIAGFRDKSFKLRYYFNAFEANSKILYNFVSSFLVIHYVRASSKPFTSMPLLVGAILTHFFFVPYFKRNIPVGTNDVTTAEWISLVFSAASDVTIAFFIKYLDRLYEREKKL</sequence>
<organism evidence="12 13">
    <name type="scientific">Babesia microti (strain RI)</name>
    <dbReference type="NCBI Taxonomy" id="1133968"/>
    <lineage>
        <taxon>Eukaryota</taxon>
        <taxon>Sar</taxon>
        <taxon>Alveolata</taxon>
        <taxon>Apicomplexa</taxon>
        <taxon>Aconoidasida</taxon>
        <taxon>Piroplasmida</taxon>
        <taxon>Babesiidae</taxon>
        <taxon>Babesia</taxon>
    </lineage>
</organism>
<dbReference type="RefSeq" id="XP_021338312.1">
    <property type="nucleotide sequence ID" value="XM_021481702.1"/>
</dbReference>
<dbReference type="PANTHER" id="PTHR12869">
    <property type="entry name" value="SMALL SEVEN TRANSMEMBRANE DOMAIN-CONTAINING PROTEIN"/>
    <property type="match status" value="1"/>
</dbReference>
<dbReference type="GO" id="GO:0005886">
    <property type="term" value="C:plasma membrane"/>
    <property type="evidence" value="ECO:0007669"/>
    <property type="project" value="UniProtKB-SubCell"/>
</dbReference>
<evidence type="ECO:0000256" key="2">
    <source>
        <dbReference type="ARBA" id="ARBA00004651"/>
    </source>
</evidence>
<dbReference type="AlphaFoldDB" id="A0A1R4AAT4"/>
<evidence type="ECO:0000256" key="3">
    <source>
        <dbReference type="ARBA" id="ARBA00022475"/>
    </source>
</evidence>
<name>A0A1R4AAT4_BABMR</name>
<gene>
    <name evidence="12" type="ORF">BMR1_02g03570</name>
</gene>
<reference evidence="12 13" key="3">
    <citation type="journal article" date="2016" name="Sci. Rep.">
        <title>Genome-wide diversity and gene expression profiling of Babesia microti isolates identify polymorphic genes that mediate host-pathogen interactions.</title>
        <authorList>
            <person name="Silva J.C."/>
            <person name="Cornillot E."/>
            <person name="McCracken C."/>
            <person name="Usmani-Brown S."/>
            <person name="Dwivedi A."/>
            <person name="Ifeonu O.O."/>
            <person name="Crabtree J."/>
            <person name="Gotia H.T."/>
            <person name="Virji A.Z."/>
            <person name="Reynes C."/>
            <person name="Colinge J."/>
            <person name="Kumar V."/>
            <person name="Lawres L."/>
            <person name="Pazzi J.E."/>
            <person name="Pablo J.V."/>
            <person name="Hung C."/>
            <person name="Brancato J."/>
            <person name="Kumari P."/>
            <person name="Orvis J."/>
            <person name="Tretina K."/>
            <person name="Chibucos M."/>
            <person name="Ott S."/>
            <person name="Sadzewicz L."/>
            <person name="Sengamalay N."/>
            <person name="Shetty A.C."/>
            <person name="Su Q."/>
            <person name="Tallon L."/>
            <person name="Fraser C.M."/>
            <person name="Frutos R."/>
            <person name="Molina D.M."/>
            <person name="Krause P.J."/>
            <person name="Ben Mamoun C."/>
        </authorList>
    </citation>
    <scope>NUCLEOTIDE SEQUENCE [LARGE SCALE GENOMIC DNA]</scope>
    <source>
        <strain evidence="12 13">RI</strain>
    </source>
</reference>
<dbReference type="KEGG" id="bmic:BMR1_02g03570"/>
<keyword evidence="13" id="KW-1185">Reference proteome</keyword>
<protein>
    <recommendedName>
        <fullName evidence="9">BOS complex subunit TMEM147</fullName>
    </recommendedName>
    <alternativeName>
        <fullName evidence="10">Transmembrane protein 147</fullName>
    </alternativeName>
</protein>
<feature type="transmembrane region" description="Helical" evidence="11">
    <location>
        <begin position="34"/>
        <end position="59"/>
    </location>
</feature>
<evidence type="ECO:0000256" key="11">
    <source>
        <dbReference type="SAM" id="Phobius"/>
    </source>
</evidence>
<feature type="transmembrane region" description="Helical" evidence="11">
    <location>
        <begin position="6"/>
        <end position="22"/>
    </location>
</feature>
<feature type="transmembrane region" description="Helical" evidence="11">
    <location>
        <begin position="169"/>
        <end position="187"/>
    </location>
</feature>
<comment type="subcellular location">
    <subcellularLocation>
        <location evidence="2">Cell membrane</location>
        <topology evidence="2">Multi-pass membrane protein</topology>
    </subcellularLocation>
    <subcellularLocation>
        <location evidence="1">Endoplasmic reticulum membrane</location>
        <topology evidence="1">Multi-pass membrane protein</topology>
    </subcellularLocation>
</comment>
<dbReference type="EMBL" id="FO082872">
    <property type="protein sequence ID" value="SJK86116.1"/>
    <property type="molecule type" value="Genomic_DNA"/>
</dbReference>
<evidence type="ECO:0000256" key="4">
    <source>
        <dbReference type="ARBA" id="ARBA00022692"/>
    </source>
</evidence>
<dbReference type="Pfam" id="PF09767">
    <property type="entry name" value="DUF2053"/>
    <property type="match status" value="1"/>
</dbReference>
<comment type="similarity">
    <text evidence="8">Belongs to the TMEM147 family.</text>
</comment>
<feature type="transmembrane region" description="Helical" evidence="11">
    <location>
        <begin position="203"/>
        <end position="223"/>
    </location>
</feature>
<keyword evidence="5" id="KW-0256">Endoplasmic reticulum</keyword>
<reference evidence="12 13" key="1">
    <citation type="journal article" date="2012" name="Nucleic Acids Res.">
        <title>Sequencing of the smallest Apicomplexan genome from the human pathogen Babesia microti.</title>
        <authorList>
            <person name="Cornillot E."/>
            <person name="Hadj-Kaddour K."/>
            <person name="Dassouli A."/>
            <person name="Noel B."/>
            <person name="Ranwez V."/>
            <person name="Vacherie B."/>
            <person name="Augagneur Y."/>
            <person name="Bres V."/>
            <person name="Duclos A."/>
            <person name="Randazzo S."/>
            <person name="Carcy B."/>
            <person name="Debierre-Grockiego F."/>
            <person name="Delbecq S."/>
            <person name="Moubri-Menage K."/>
            <person name="Shams-Eldin H."/>
            <person name="Usmani-Brown S."/>
            <person name="Bringaud F."/>
            <person name="Wincker P."/>
            <person name="Vivares C.P."/>
            <person name="Schwarz R.T."/>
            <person name="Schetters T.P."/>
            <person name="Krause P.J."/>
            <person name="Gorenflot A."/>
            <person name="Berry V."/>
            <person name="Barbe V."/>
            <person name="Ben Mamoun C."/>
        </authorList>
    </citation>
    <scope>NUCLEOTIDE SEQUENCE [LARGE SCALE GENOMIC DNA]</scope>
    <source>
        <strain evidence="12 13">RI</strain>
    </source>
</reference>
<keyword evidence="6 11" id="KW-1133">Transmembrane helix</keyword>
<dbReference type="GeneID" id="24424496"/>
<proteinExistence type="inferred from homology"/>
<dbReference type="VEuPathDB" id="PiroplasmaDB:BMR1_02g03570"/>
<evidence type="ECO:0000256" key="1">
    <source>
        <dbReference type="ARBA" id="ARBA00004477"/>
    </source>
</evidence>
<evidence type="ECO:0000313" key="12">
    <source>
        <dbReference type="EMBL" id="SJK86116.1"/>
    </source>
</evidence>
<feature type="transmembrane region" description="Helical" evidence="11">
    <location>
        <begin position="65"/>
        <end position="84"/>
    </location>
</feature>
<dbReference type="OrthoDB" id="9993532at2759"/>
<dbReference type="PANTHER" id="PTHR12869:SF0">
    <property type="entry name" value="BOS COMPLEX SUBUNIT TMEM147"/>
    <property type="match status" value="1"/>
</dbReference>
<dbReference type="Proteomes" id="UP000002899">
    <property type="component" value="Chromosome II"/>
</dbReference>
<keyword evidence="7 11" id="KW-0472">Membrane</keyword>
<evidence type="ECO:0000256" key="9">
    <source>
        <dbReference type="ARBA" id="ARBA00034846"/>
    </source>
</evidence>
<evidence type="ECO:0000256" key="7">
    <source>
        <dbReference type="ARBA" id="ARBA00023136"/>
    </source>
</evidence>